<evidence type="ECO:0000256" key="4">
    <source>
        <dbReference type="ARBA" id="ARBA00022840"/>
    </source>
</evidence>
<accession>A0A918DJY6</accession>
<dbReference type="PROSITE" id="PS00211">
    <property type="entry name" value="ABC_TRANSPORTER_1"/>
    <property type="match status" value="1"/>
</dbReference>
<gene>
    <name evidence="7" type="ORF">GCM10012289_29740</name>
</gene>
<dbReference type="EMBL" id="BMNH01000007">
    <property type="protein sequence ID" value="GGO69211.1"/>
    <property type="molecule type" value="Genomic_DNA"/>
</dbReference>
<proteinExistence type="inferred from homology"/>
<dbReference type="GO" id="GO:0015807">
    <property type="term" value="P:L-amino acid transport"/>
    <property type="evidence" value="ECO:0007669"/>
    <property type="project" value="TreeGrafter"/>
</dbReference>
<name>A0A918DJY6_9ACTN</name>
<keyword evidence="8" id="KW-1185">Reference proteome</keyword>
<dbReference type="SUPFAM" id="SSF52540">
    <property type="entry name" value="P-loop containing nucleoside triphosphate hydrolases"/>
    <property type="match status" value="1"/>
</dbReference>
<dbReference type="InterPro" id="IPR003439">
    <property type="entry name" value="ABC_transporter-like_ATP-bd"/>
</dbReference>
<sequence>MSALVVTDLHAGYGDARVLHGVSLSVGEGEVCAILGPNGAGKTTLLRALSGMVRTRGTVRLGDADLAGRSPDTIARQGVAHVPEGRGTFMPLTVEENLRLGAYVRPASRRARAEVDADLERIHGYFPVLKTRLRQAAGSLSGGEQQMLAIGRALMLRPRLLLLDEPSLGLAPLVTRELFRIVRTINEQERTTVVVVEQNAHLALGIAQQAHVLETGRIVLSGTAEQIRADEQVAQSYLGYRV</sequence>
<feature type="domain" description="ABC transporter" evidence="6">
    <location>
        <begin position="4"/>
        <end position="240"/>
    </location>
</feature>
<dbReference type="InterPro" id="IPR017871">
    <property type="entry name" value="ABC_transporter-like_CS"/>
</dbReference>
<dbReference type="InterPro" id="IPR027417">
    <property type="entry name" value="P-loop_NTPase"/>
</dbReference>
<evidence type="ECO:0000313" key="8">
    <source>
        <dbReference type="Proteomes" id="UP000646523"/>
    </source>
</evidence>
<keyword evidence="3" id="KW-0547">Nucleotide-binding</keyword>
<keyword evidence="5" id="KW-0029">Amino-acid transport</keyword>
<dbReference type="InterPro" id="IPR003593">
    <property type="entry name" value="AAA+_ATPase"/>
</dbReference>
<dbReference type="PANTHER" id="PTHR43820:SF4">
    <property type="entry name" value="HIGH-AFFINITY BRANCHED-CHAIN AMINO ACID TRANSPORT ATP-BINDING PROTEIN LIVF"/>
    <property type="match status" value="1"/>
</dbReference>
<dbReference type="InterPro" id="IPR052156">
    <property type="entry name" value="BCAA_Transport_ATP-bd_LivF"/>
</dbReference>
<dbReference type="Gene3D" id="3.40.50.300">
    <property type="entry name" value="P-loop containing nucleotide triphosphate hydrolases"/>
    <property type="match status" value="1"/>
</dbReference>
<dbReference type="GO" id="GO:0016887">
    <property type="term" value="F:ATP hydrolysis activity"/>
    <property type="evidence" value="ECO:0007669"/>
    <property type="project" value="InterPro"/>
</dbReference>
<dbReference type="AlphaFoldDB" id="A0A918DJY6"/>
<keyword evidence="4 7" id="KW-0067">ATP-binding</keyword>
<dbReference type="CDD" id="cd03224">
    <property type="entry name" value="ABC_TM1139_LivF_branched"/>
    <property type="match status" value="1"/>
</dbReference>
<dbReference type="PROSITE" id="PS50893">
    <property type="entry name" value="ABC_TRANSPORTER_2"/>
    <property type="match status" value="1"/>
</dbReference>
<dbReference type="SMART" id="SM00382">
    <property type="entry name" value="AAA"/>
    <property type="match status" value="1"/>
</dbReference>
<dbReference type="GO" id="GO:0015658">
    <property type="term" value="F:branched-chain amino acid transmembrane transporter activity"/>
    <property type="evidence" value="ECO:0007669"/>
    <property type="project" value="TreeGrafter"/>
</dbReference>
<reference evidence="7" key="2">
    <citation type="submission" date="2020-09" db="EMBL/GenBank/DDBJ databases">
        <authorList>
            <person name="Sun Q."/>
            <person name="Zhou Y."/>
        </authorList>
    </citation>
    <scope>NUCLEOTIDE SEQUENCE</scope>
    <source>
        <strain evidence="7">CGMCC 4.7368</strain>
    </source>
</reference>
<dbReference type="PANTHER" id="PTHR43820">
    <property type="entry name" value="HIGH-AFFINITY BRANCHED-CHAIN AMINO ACID TRANSPORT ATP-BINDING PROTEIN LIVF"/>
    <property type="match status" value="1"/>
</dbReference>
<evidence type="ECO:0000256" key="3">
    <source>
        <dbReference type="ARBA" id="ARBA00022741"/>
    </source>
</evidence>
<comment type="caution">
    <text evidence="7">The sequence shown here is derived from an EMBL/GenBank/DDBJ whole genome shotgun (WGS) entry which is preliminary data.</text>
</comment>
<comment type="similarity">
    <text evidence="1">Belongs to the ABC transporter superfamily.</text>
</comment>
<evidence type="ECO:0000259" key="6">
    <source>
        <dbReference type="PROSITE" id="PS50893"/>
    </source>
</evidence>
<evidence type="ECO:0000256" key="2">
    <source>
        <dbReference type="ARBA" id="ARBA00022448"/>
    </source>
</evidence>
<evidence type="ECO:0000256" key="1">
    <source>
        <dbReference type="ARBA" id="ARBA00005417"/>
    </source>
</evidence>
<evidence type="ECO:0000256" key="5">
    <source>
        <dbReference type="ARBA" id="ARBA00022970"/>
    </source>
</evidence>
<dbReference type="GO" id="GO:0005524">
    <property type="term" value="F:ATP binding"/>
    <property type="evidence" value="ECO:0007669"/>
    <property type="project" value="UniProtKB-KW"/>
</dbReference>
<dbReference type="Pfam" id="PF00005">
    <property type="entry name" value="ABC_tran"/>
    <property type="match status" value="1"/>
</dbReference>
<organism evidence="7 8">
    <name type="scientific">Nonomuraea cavernae</name>
    <dbReference type="NCBI Taxonomy" id="2045107"/>
    <lineage>
        <taxon>Bacteria</taxon>
        <taxon>Bacillati</taxon>
        <taxon>Actinomycetota</taxon>
        <taxon>Actinomycetes</taxon>
        <taxon>Streptosporangiales</taxon>
        <taxon>Streptosporangiaceae</taxon>
        <taxon>Nonomuraea</taxon>
    </lineage>
</organism>
<evidence type="ECO:0000313" key="7">
    <source>
        <dbReference type="EMBL" id="GGO69211.1"/>
    </source>
</evidence>
<dbReference type="Proteomes" id="UP000646523">
    <property type="component" value="Unassembled WGS sequence"/>
</dbReference>
<reference evidence="7" key="1">
    <citation type="journal article" date="2014" name="Int. J. Syst. Evol. Microbiol.">
        <title>Complete genome sequence of Corynebacterium casei LMG S-19264T (=DSM 44701T), isolated from a smear-ripened cheese.</title>
        <authorList>
            <consortium name="US DOE Joint Genome Institute (JGI-PGF)"/>
            <person name="Walter F."/>
            <person name="Albersmeier A."/>
            <person name="Kalinowski J."/>
            <person name="Ruckert C."/>
        </authorList>
    </citation>
    <scope>NUCLEOTIDE SEQUENCE</scope>
    <source>
        <strain evidence="7">CGMCC 4.7368</strain>
    </source>
</reference>
<keyword evidence="2" id="KW-0813">Transport</keyword>
<dbReference type="RefSeq" id="WP_189124672.1">
    <property type="nucleotide sequence ID" value="NZ_BMNH01000007.1"/>
</dbReference>
<protein>
    <submittedName>
        <fullName evidence="7">ABC transporter ATP-binding protein</fullName>
    </submittedName>
</protein>